<reference evidence="8" key="2">
    <citation type="journal article" date="2021" name="PeerJ">
        <title>Extensive microbial diversity within the chicken gut microbiome revealed by metagenomics and culture.</title>
        <authorList>
            <person name="Gilroy R."/>
            <person name="Ravi A."/>
            <person name="Getino M."/>
            <person name="Pursley I."/>
            <person name="Horton D.L."/>
            <person name="Alikhan N.F."/>
            <person name="Baker D."/>
            <person name="Gharbi K."/>
            <person name="Hall N."/>
            <person name="Watson M."/>
            <person name="Adriaenssens E.M."/>
            <person name="Foster-Nyarko E."/>
            <person name="Jarju S."/>
            <person name="Secka A."/>
            <person name="Antonio M."/>
            <person name="Oren A."/>
            <person name="Chaudhuri R.R."/>
            <person name="La Ragione R."/>
            <person name="Hildebrand F."/>
            <person name="Pallen M.J."/>
        </authorList>
    </citation>
    <scope>NUCLEOTIDE SEQUENCE</scope>
    <source>
        <strain evidence="8">17213</strain>
    </source>
</reference>
<evidence type="ECO:0000256" key="5">
    <source>
        <dbReference type="PIRSR" id="PIRSR000097-2"/>
    </source>
</evidence>
<dbReference type="Pfam" id="PF00248">
    <property type="entry name" value="Aldo_ket_red"/>
    <property type="match status" value="1"/>
</dbReference>
<dbReference type="Proteomes" id="UP000823631">
    <property type="component" value="Unassembled WGS sequence"/>
</dbReference>
<keyword evidence="3" id="KW-0560">Oxidoreductase</keyword>
<protein>
    <submittedName>
        <fullName evidence="8">Aldo/keto reductase</fullName>
    </submittedName>
</protein>
<dbReference type="GO" id="GO:0016616">
    <property type="term" value="F:oxidoreductase activity, acting on the CH-OH group of donors, NAD or NADP as acceptor"/>
    <property type="evidence" value="ECO:0007669"/>
    <property type="project" value="UniProtKB-ARBA"/>
</dbReference>
<dbReference type="PIRSF" id="PIRSF000097">
    <property type="entry name" value="AKR"/>
    <property type="match status" value="1"/>
</dbReference>
<keyword evidence="2" id="KW-0521">NADP</keyword>
<dbReference type="PANTHER" id="PTHR43827:SF3">
    <property type="entry name" value="NADP-DEPENDENT OXIDOREDUCTASE DOMAIN-CONTAINING PROTEIN"/>
    <property type="match status" value="1"/>
</dbReference>
<comment type="caution">
    <text evidence="8">The sequence shown here is derived from an EMBL/GenBank/DDBJ whole genome shotgun (WGS) entry which is preliminary data.</text>
</comment>
<dbReference type="InterPro" id="IPR023210">
    <property type="entry name" value="NADP_OxRdtase_dom"/>
</dbReference>
<dbReference type="FunFam" id="3.20.20.100:FF:000015">
    <property type="entry name" value="Oxidoreductase, aldo/keto reductase family"/>
    <property type="match status" value="1"/>
</dbReference>
<dbReference type="PROSITE" id="PS00062">
    <property type="entry name" value="ALDOKETO_REDUCTASE_2"/>
    <property type="match status" value="1"/>
</dbReference>
<dbReference type="Gene3D" id="3.20.20.100">
    <property type="entry name" value="NADP-dependent oxidoreductase domain"/>
    <property type="match status" value="1"/>
</dbReference>
<evidence type="ECO:0000256" key="3">
    <source>
        <dbReference type="ARBA" id="ARBA00023002"/>
    </source>
</evidence>
<gene>
    <name evidence="8" type="ORF">IAB19_04720</name>
</gene>
<accession>A0A9D9DB57</accession>
<dbReference type="SUPFAM" id="SSF51430">
    <property type="entry name" value="NAD(P)-linked oxidoreductase"/>
    <property type="match status" value="1"/>
</dbReference>
<feature type="active site" description="Proton donor" evidence="4">
    <location>
        <position position="49"/>
    </location>
</feature>
<sequence length="284" mass="31972">MEYTTLSNGLRLPLVGFGVFQVPDAAQCEAAVLTALENGYRLIDTAENYLNEEAVGSAVKKSGLPRSEVFITTKLWIDHYGEQKSVDAVHRALERMGTDYIDLILLHQSLGDYYSAWRGLTRLYREGVVKAIGVSNFYPERLTDLCMHAAIRPMVNQIECHPYFQRQTDLECAQHFGVQLEAWGPFAEGGRGIFTDPVLTKIAAAHGKSTAQVMLRWAVQRRVIVLPKSVHADRIKVNIDIFDFALTDAEMQQIAALDTGHTEIIDHLNWHTTEFLNNIKGRQD</sequence>
<dbReference type="InterPro" id="IPR018170">
    <property type="entry name" value="Aldo/ket_reductase_CS"/>
</dbReference>
<reference evidence="8" key="1">
    <citation type="submission" date="2020-10" db="EMBL/GenBank/DDBJ databases">
        <authorList>
            <person name="Gilroy R."/>
        </authorList>
    </citation>
    <scope>NUCLEOTIDE SEQUENCE</scope>
    <source>
        <strain evidence="8">17213</strain>
    </source>
</reference>
<feature type="binding site" evidence="5">
    <location>
        <position position="107"/>
    </location>
    <ligand>
        <name>substrate</name>
    </ligand>
</feature>
<evidence type="ECO:0000259" key="7">
    <source>
        <dbReference type="Pfam" id="PF00248"/>
    </source>
</evidence>
<organism evidence="8 9">
    <name type="scientific">Candidatus Avisuccinivibrio stercorigallinarum</name>
    <dbReference type="NCBI Taxonomy" id="2840704"/>
    <lineage>
        <taxon>Bacteria</taxon>
        <taxon>Pseudomonadati</taxon>
        <taxon>Pseudomonadota</taxon>
        <taxon>Gammaproteobacteria</taxon>
        <taxon>Aeromonadales</taxon>
        <taxon>Succinivibrionaceae</taxon>
        <taxon>Succinivibrionaceae incertae sedis</taxon>
        <taxon>Candidatus Avisuccinivibrio</taxon>
    </lineage>
</organism>
<dbReference type="AlphaFoldDB" id="A0A9D9DB57"/>
<name>A0A9D9DB57_9GAMM</name>
<proteinExistence type="inferred from homology"/>
<dbReference type="EMBL" id="JADINH010000101">
    <property type="protein sequence ID" value="MBO8415667.1"/>
    <property type="molecule type" value="Genomic_DNA"/>
</dbReference>
<evidence type="ECO:0000256" key="6">
    <source>
        <dbReference type="PIRSR" id="PIRSR000097-3"/>
    </source>
</evidence>
<evidence type="ECO:0000313" key="9">
    <source>
        <dbReference type="Proteomes" id="UP000823631"/>
    </source>
</evidence>
<feature type="domain" description="NADP-dependent oxidoreductase" evidence="7">
    <location>
        <begin position="24"/>
        <end position="258"/>
    </location>
</feature>
<dbReference type="CDD" id="cd19133">
    <property type="entry name" value="AKR_AKR5F1"/>
    <property type="match status" value="1"/>
</dbReference>
<evidence type="ECO:0000256" key="2">
    <source>
        <dbReference type="ARBA" id="ARBA00022857"/>
    </source>
</evidence>
<evidence type="ECO:0000256" key="1">
    <source>
        <dbReference type="ARBA" id="ARBA00007905"/>
    </source>
</evidence>
<dbReference type="InterPro" id="IPR020471">
    <property type="entry name" value="AKR"/>
</dbReference>
<comment type="similarity">
    <text evidence="1">Belongs to the aldo/keto reductase family.</text>
</comment>
<feature type="site" description="Lowers pKa of active site Tyr" evidence="6">
    <location>
        <position position="74"/>
    </location>
</feature>
<evidence type="ECO:0000313" key="8">
    <source>
        <dbReference type="EMBL" id="MBO8415667.1"/>
    </source>
</evidence>
<dbReference type="PANTHER" id="PTHR43827">
    <property type="entry name" value="2,5-DIKETO-D-GLUCONIC ACID REDUCTASE"/>
    <property type="match status" value="1"/>
</dbReference>
<dbReference type="PROSITE" id="PS00798">
    <property type="entry name" value="ALDOKETO_REDUCTASE_1"/>
    <property type="match status" value="1"/>
</dbReference>
<dbReference type="PRINTS" id="PR00069">
    <property type="entry name" value="ALDKETRDTASE"/>
</dbReference>
<evidence type="ECO:0000256" key="4">
    <source>
        <dbReference type="PIRSR" id="PIRSR000097-1"/>
    </source>
</evidence>
<dbReference type="InterPro" id="IPR036812">
    <property type="entry name" value="NAD(P)_OxRdtase_dom_sf"/>
</dbReference>